<reference evidence="5" key="1">
    <citation type="submission" date="2020-05" db="EMBL/GenBank/DDBJ databases">
        <authorList>
            <person name="Chiriac C."/>
            <person name="Salcher M."/>
            <person name="Ghai R."/>
            <person name="Kavagutti S V."/>
        </authorList>
    </citation>
    <scope>NUCLEOTIDE SEQUENCE</scope>
</reference>
<dbReference type="EMBL" id="LR797015">
    <property type="protein sequence ID" value="CAB4181433.1"/>
    <property type="molecule type" value="Genomic_DNA"/>
</dbReference>
<sequence length="129" mass="15164">MAISMDDLTKTYLRIRNKRAEIKAAFDEEDKDLQAKLDKVKQALLEYCKEHEVESVRTTHGLFYRTVKTRYWTSDWESMNKFIMDNGVPEFFEKRLNQGVVKEFLEENPDLLPPGLNVDAEYVVSVRKA</sequence>
<accession>A0A6J5RR64</accession>
<dbReference type="SUPFAM" id="SSF161266">
    <property type="entry name" value="Gam-like"/>
    <property type="match status" value="1"/>
</dbReference>
<name>A0A6J5RR64_9CAUD</name>
<dbReference type="EMBL" id="LR796628">
    <property type="protein sequence ID" value="CAB4156089.1"/>
    <property type="molecule type" value="Genomic_DNA"/>
</dbReference>
<evidence type="ECO:0000313" key="7">
    <source>
        <dbReference type="EMBL" id="CAB5226604.1"/>
    </source>
</evidence>
<evidence type="ECO:0000313" key="5">
    <source>
        <dbReference type="EMBL" id="CAB4196128.1"/>
    </source>
</evidence>
<proteinExistence type="predicted"/>
<evidence type="ECO:0000313" key="6">
    <source>
        <dbReference type="EMBL" id="CAB4210975.1"/>
    </source>
</evidence>
<evidence type="ECO:0000313" key="1">
    <source>
        <dbReference type="EMBL" id="CAB4156089.1"/>
    </source>
</evidence>
<dbReference type="EMBL" id="LR797365">
    <property type="protein sequence ID" value="CAB4210975.1"/>
    <property type="molecule type" value="Genomic_DNA"/>
</dbReference>
<dbReference type="EMBL" id="LR798365">
    <property type="protein sequence ID" value="CAB5226604.1"/>
    <property type="molecule type" value="Genomic_DNA"/>
</dbReference>
<evidence type="ECO:0000313" key="2">
    <source>
        <dbReference type="EMBL" id="CAB4169346.1"/>
    </source>
</evidence>
<gene>
    <name evidence="3" type="ORF">UFOVP1064_34</name>
    <name evidence="4" type="ORF">UFOVP1197_29</name>
    <name evidence="5" type="ORF">UFOVP1294_61</name>
    <name evidence="6" type="ORF">UFOVP1412_64</name>
    <name evidence="7" type="ORF">UFOVP1515_7</name>
    <name evidence="1" type="ORF">UFOVP659_41</name>
    <name evidence="2" type="ORF">UFOVP885_20</name>
</gene>
<protein>
    <submittedName>
        <fullName evidence="5">Uncharacterized protein</fullName>
    </submittedName>
</protein>
<dbReference type="EMBL" id="LR797154">
    <property type="protein sequence ID" value="CAB4190035.1"/>
    <property type="molecule type" value="Genomic_DNA"/>
</dbReference>
<dbReference type="EMBL" id="LR796846">
    <property type="protein sequence ID" value="CAB4169346.1"/>
    <property type="molecule type" value="Genomic_DNA"/>
</dbReference>
<evidence type="ECO:0000313" key="3">
    <source>
        <dbReference type="EMBL" id="CAB4181433.1"/>
    </source>
</evidence>
<evidence type="ECO:0000313" key="4">
    <source>
        <dbReference type="EMBL" id="CAB4190035.1"/>
    </source>
</evidence>
<organism evidence="5">
    <name type="scientific">uncultured Caudovirales phage</name>
    <dbReference type="NCBI Taxonomy" id="2100421"/>
    <lineage>
        <taxon>Viruses</taxon>
        <taxon>Duplodnaviria</taxon>
        <taxon>Heunggongvirae</taxon>
        <taxon>Uroviricota</taxon>
        <taxon>Caudoviricetes</taxon>
        <taxon>Peduoviridae</taxon>
        <taxon>Maltschvirus</taxon>
        <taxon>Maltschvirus maltsch</taxon>
    </lineage>
</organism>
<dbReference type="EMBL" id="LR797241">
    <property type="protein sequence ID" value="CAB4196128.1"/>
    <property type="molecule type" value="Genomic_DNA"/>
</dbReference>